<gene>
    <name evidence="1" type="ORF">O6H91_04G140400</name>
</gene>
<protein>
    <submittedName>
        <fullName evidence="1">Uncharacterized protein</fullName>
    </submittedName>
</protein>
<name>A0ACC2E262_DIPCM</name>
<accession>A0ACC2E262</accession>
<proteinExistence type="predicted"/>
<reference evidence="2" key="1">
    <citation type="journal article" date="2024" name="Proc. Natl. Acad. Sci. U.S.A.">
        <title>Extraordinary preservation of gene collinearity over three hundred million years revealed in homosporous lycophytes.</title>
        <authorList>
            <person name="Li C."/>
            <person name="Wickell D."/>
            <person name="Kuo L.Y."/>
            <person name="Chen X."/>
            <person name="Nie B."/>
            <person name="Liao X."/>
            <person name="Peng D."/>
            <person name="Ji J."/>
            <person name="Jenkins J."/>
            <person name="Williams M."/>
            <person name="Shu S."/>
            <person name="Plott C."/>
            <person name="Barry K."/>
            <person name="Rajasekar S."/>
            <person name="Grimwood J."/>
            <person name="Han X."/>
            <person name="Sun S."/>
            <person name="Hou Z."/>
            <person name="He W."/>
            <person name="Dai G."/>
            <person name="Sun C."/>
            <person name="Schmutz J."/>
            <person name="Leebens-Mack J.H."/>
            <person name="Li F.W."/>
            <person name="Wang L."/>
        </authorList>
    </citation>
    <scope>NUCLEOTIDE SEQUENCE [LARGE SCALE GENOMIC DNA]</scope>
    <source>
        <strain evidence="2">cv. PW_Plant_1</strain>
    </source>
</reference>
<evidence type="ECO:0000313" key="2">
    <source>
        <dbReference type="Proteomes" id="UP001162992"/>
    </source>
</evidence>
<dbReference type="EMBL" id="CM055095">
    <property type="protein sequence ID" value="KAJ7560683.1"/>
    <property type="molecule type" value="Genomic_DNA"/>
</dbReference>
<evidence type="ECO:0000313" key="1">
    <source>
        <dbReference type="EMBL" id="KAJ7560683.1"/>
    </source>
</evidence>
<sequence>MADWNATVEQQTVDEREGTSTVELKSGGAAAGDKDGSSWVDLRGRPVSKATTGGWKACIFIIGGEISERLTYFGISSNLITYLTTVLHENTAAAAKSVNNWSGVTTITPLLGGFIADAYLGRYWTIMIVTGVYFLGSLFLTLSVSVSGLKPPRCIPTGSPCPKPRAQQVGFFYFSLYLISLGTGGLKPNLEALGADQFDEQNPAEKLAKTSFFNWWYFGLVIGGTVSSTVIVYIQDNVGWGWGFGVPTVAIAVAFASFCIGTPVYRHKPPSGSALTSVAQVLVASARKWNISVPADKDELYELENKNAAQARGRRRLLHTDEFLFLDKAAAVRLHEDAGADTYNPWRLCTVTQVEEVKLVLRVMPIWTTSLVYGIINAQTGTFFIKQGATLDNRMGPHFKLPPASMQNVLGIVILVFLPMYDRFLVPFLRRFSRNARGISLLQRLGIGLFFSLTSMVAAALTESKRLKVARQHGLLDKPFSKLPMSIFQLSPQYALFGFADVFFIVGLQEFFYDQMPDTMRSMALALYLSTIGVGSFLSSLCITVVNKLSDHGNHTGWISSNLNKSHLDFFYWFLVVLSFINLGLFFLFSRWYKYKQEIHAPESASIELDMPRKSDTEQIQKEMLSSYKSKPVNLRAG</sequence>
<comment type="caution">
    <text evidence="1">The sequence shown here is derived from an EMBL/GenBank/DDBJ whole genome shotgun (WGS) entry which is preliminary data.</text>
</comment>
<dbReference type="Proteomes" id="UP001162992">
    <property type="component" value="Chromosome 4"/>
</dbReference>
<keyword evidence="2" id="KW-1185">Reference proteome</keyword>
<organism evidence="1 2">
    <name type="scientific">Diphasiastrum complanatum</name>
    <name type="common">Issler's clubmoss</name>
    <name type="synonym">Lycopodium complanatum</name>
    <dbReference type="NCBI Taxonomy" id="34168"/>
    <lineage>
        <taxon>Eukaryota</taxon>
        <taxon>Viridiplantae</taxon>
        <taxon>Streptophyta</taxon>
        <taxon>Embryophyta</taxon>
        <taxon>Tracheophyta</taxon>
        <taxon>Lycopodiopsida</taxon>
        <taxon>Lycopodiales</taxon>
        <taxon>Lycopodiaceae</taxon>
        <taxon>Lycopodioideae</taxon>
        <taxon>Diphasiastrum</taxon>
    </lineage>
</organism>